<dbReference type="Proteomes" id="UP000006253">
    <property type="component" value="Unassembled WGS sequence"/>
</dbReference>
<dbReference type="EMBL" id="AHMY02000018">
    <property type="protein sequence ID" value="EKO16921.1"/>
    <property type="molecule type" value="Genomic_DNA"/>
</dbReference>
<sequence length="88" mass="9965">MECISKGKSHKRYEFGCKVSLVTTSKSNWIVGVQALHSNLYDGHTLKDAINQMEKIVGLRPKEVYVDVSKFRRLGLNLSKGSHKNVLF</sequence>
<reference evidence="1 2" key="1">
    <citation type="submission" date="2012-10" db="EMBL/GenBank/DDBJ databases">
        <authorList>
            <person name="Harkins D.M."/>
            <person name="Durkin A.S."/>
            <person name="Brinkac L.M."/>
            <person name="Selengut J.D."/>
            <person name="Sanka R."/>
            <person name="DePew J."/>
            <person name="Purushe J."/>
            <person name="Peacock S.J."/>
            <person name="Thaipadungpanit J."/>
            <person name="Wuthiekanun V.W."/>
            <person name="Day N.P."/>
            <person name="Vinetz J.M."/>
            <person name="Sutton G.G."/>
            <person name="Nelson W.C."/>
            <person name="Fouts D.E."/>
        </authorList>
    </citation>
    <scope>NUCLEOTIDE SEQUENCE [LARGE SCALE GENOMIC DNA]</scope>
    <source>
        <strain evidence="1 2">H1</strain>
    </source>
</reference>
<evidence type="ECO:0000313" key="2">
    <source>
        <dbReference type="Proteomes" id="UP000006253"/>
    </source>
</evidence>
<organism evidence="1 2">
    <name type="scientific">Leptospira kirschneri str. H1</name>
    <dbReference type="NCBI Taxonomy" id="1049966"/>
    <lineage>
        <taxon>Bacteria</taxon>
        <taxon>Pseudomonadati</taxon>
        <taxon>Spirochaetota</taxon>
        <taxon>Spirochaetia</taxon>
        <taxon>Leptospirales</taxon>
        <taxon>Leptospiraceae</taxon>
        <taxon>Leptospira</taxon>
    </lineage>
</organism>
<dbReference type="PANTHER" id="PTHR33803:SF3">
    <property type="entry name" value="BLL1974 PROTEIN"/>
    <property type="match status" value="1"/>
</dbReference>
<dbReference type="PANTHER" id="PTHR33803">
    <property type="entry name" value="IS1478 TRANSPOSASE"/>
    <property type="match status" value="1"/>
</dbReference>
<dbReference type="AlphaFoldDB" id="A0A0E2B7T4"/>
<gene>
    <name evidence="1" type="ORF">LEP1GSC081_0335</name>
</gene>
<name>A0A0E2B7T4_9LEPT</name>
<comment type="caution">
    <text evidence="1">The sequence shown here is derived from an EMBL/GenBank/DDBJ whole genome shotgun (WGS) entry which is preliminary data.</text>
</comment>
<protein>
    <submittedName>
        <fullName evidence="1">Uncharacterized protein</fullName>
    </submittedName>
</protein>
<evidence type="ECO:0000313" key="1">
    <source>
        <dbReference type="EMBL" id="EKO16921.1"/>
    </source>
</evidence>
<proteinExistence type="predicted"/>
<accession>A0A0E2B7T4</accession>